<dbReference type="Proteomes" id="UP001143486">
    <property type="component" value="Unassembled WGS sequence"/>
</dbReference>
<dbReference type="GO" id="GO:0008270">
    <property type="term" value="F:zinc ion binding"/>
    <property type="evidence" value="ECO:0007669"/>
    <property type="project" value="InterPro"/>
</dbReference>
<proteinExistence type="inferred from homology"/>
<gene>
    <name evidence="8" type="ORF">GCM10017621_07200</name>
</gene>
<evidence type="ECO:0000256" key="3">
    <source>
        <dbReference type="ARBA" id="ARBA00022723"/>
    </source>
</evidence>
<dbReference type="InterPro" id="IPR041891">
    <property type="entry name" value="Alpha_CA_prokaryot-like"/>
</dbReference>
<dbReference type="RefSeq" id="WP_271185604.1">
    <property type="nucleotide sequence ID" value="NZ_BSFE01000002.1"/>
</dbReference>
<dbReference type="InterPro" id="IPR036398">
    <property type="entry name" value="CA_dom_sf"/>
</dbReference>
<dbReference type="Gene3D" id="3.10.200.10">
    <property type="entry name" value="Alpha carbonic anhydrase"/>
    <property type="match status" value="1"/>
</dbReference>
<keyword evidence="4" id="KW-0862">Zinc</keyword>
<reference evidence="8" key="1">
    <citation type="journal article" date="2014" name="Int. J. Syst. Evol. Microbiol.">
        <title>Complete genome sequence of Corynebacterium casei LMG S-19264T (=DSM 44701T), isolated from a smear-ripened cheese.</title>
        <authorList>
            <consortium name="US DOE Joint Genome Institute (JGI-PGF)"/>
            <person name="Walter F."/>
            <person name="Albersmeier A."/>
            <person name="Kalinowski J."/>
            <person name="Ruckert C."/>
        </authorList>
    </citation>
    <scope>NUCLEOTIDE SEQUENCE</scope>
    <source>
        <strain evidence="8">VKM B-1513</strain>
    </source>
</reference>
<accession>A0A9W6IIY8</accession>
<organism evidence="8 9">
    <name type="scientific">Maricaulis virginensis</name>
    <dbReference type="NCBI Taxonomy" id="144022"/>
    <lineage>
        <taxon>Bacteria</taxon>
        <taxon>Pseudomonadati</taxon>
        <taxon>Pseudomonadota</taxon>
        <taxon>Alphaproteobacteria</taxon>
        <taxon>Maricaulales</taxon>
        <taxon>Maricaulaceae</taxon>
        <taxon>Maricaulis</taxon>
    </lineage>
</organism>
<dbReference type="CDD" id="cd03124">
    <property type="entry name" value="alpha_CA_prokaryotic_like"/>
    <property type="match status" value="1"/>
</dbReference>
<keyword evidence="9" id="KW-1185">Reference proteome</keyword>
<dbReference type="AlphaFoldDB" id="A0A9W6IIY8"/>
<protein>
    <recommendedName>
        <fullName evidence="2">carbonic anhydrase</fullName>
        <ecNumber evidence="2">4.2.1.1</ecNumber>
    </recommendedName>
</protein>
<sequence length="126" mass="13689">MEGQSYPLEVHFVTASEGDLAVVGVLFERGEAHATVDTLWDAIGEPGDREEIDGPVSLASLLPQDQAAFRYEGSLTTPPCSEIVSWTVFTTPLSVSDAQIDAFVETVGENARPPQPLNRRYVLLDN</sequence>
<comment type="caution">
    <text evidence="8">The sequence shown here is derived from an EMBL/GenBank/DDBJ whole genome shotgun (WGS) entry which is preliminary data.</text>
</comment>
<dbReference type="EMBL" id="BSFE01000002">
    <property type="protein sequence ID" value="GLK51212.1"/>
    <property type="molecule type" value="Genomic_DNA"/>
</dbReference>
<evidence type="ECO:0000256" key="5">
    <source>
        <dbReference type="ARBA" id="ARBA00023239"/>
    </source>
</evidence>
<dbReference type="PANTHER" id="PTHR18952">
    <property type="entry name" value="CARBONIC ANHYDRASE"/>
    <property type="match status" value="1"/>
</dbReference>
<dbReference type="GO" id="GO:0004089">
    <property type="term" value="F:carbonate dehydratase activity"/>
    <property type="evidence" value="ECO:0007669"/>
    <property type="project" value="UniProtKB-EC"/>
</dbReference>
<comment type="similarity">
    <text evidence="1">Belongs to the alpha-carbonic anhydrase family.</text>
</comment>
<dbReference type="InterPro" id="IPR001148">
    <property type="entry name" value="CA_dom"/>
</dbReference>
<evidence type="ECO:0000256" key="1">
    <source>
        <dbReference type="ARBA" id="ARBA00010718"/>
    </source>
</evidence>
<evidence type="ECO:0000259" key="7">
    <source>
        <dbReference type="PROSITE" id="PS51144"/>
    </source>
</evidence>
<keyword evidence="3" id="KW-0479">Metal-binding</keyword>
<evidence type="ECO:0000313" key="8">
    <source>
        <dbReference type="EMBL" id="GLK51212.1"/>
    </source>
</evidence>
<evidence type="ECO:0000256" key="2">
    <source>
        <dbReference type="ARBA" id="ARBA00012925"/>
    </source>
</evidence>
<evidence type="ECO:0000313" key="9">
    <source>
        <dbReference type="Proteomes" id="UP001143486"/>
    </source>
</evidence>
<dbReference type="SUPFAM" id="SSF51069">
    <property type="entry name" value="Carbonic anhydrase"/>
    <property type="match status" value="1"/>
</dbReference>
<feature type="domain" description="Alpha-carbonic anhydrase" evidence="7">
    <location>
        <begin position="1"/>
        <end position="126"/>
    </location>
</feature>
<name>A0A9W6IIY8_9PROT</name>
<comment type="catalytic activity">
    <reaction evidence="6">
        <text>hydrogencarbonate + H(+) = CO2 + H2O</text>
        <dbReference type="Rhea" id="RHEA:10748"/>
        <dbReference type="ChEBI" id="CHEBI:15377"/>
        <dbReference type="ChEBI" id="CHEBI:15378"/>
        <dbReference type="ChEBI" id="CHEBI:16526"/>
        <dbReference type="ChEBI" id="CHEBI:17544"/>
        <dbReference type="EC" id="4.2.1.1"/>
    </reaction>
</comment>
<reference evidence="8" key="2">
    <citation type="submission" date="2023-01" db="EMBL/GenBank/DDBJ databases">
        <authorList>
            <person name="Sun Q."/>
            <person name="Evtushenko L."/>
        </authorList>
    </citation>
    <scope>NUCLEOTIDE SEQUENCE</scope>
    <source>
        <strain evidence="8">VKM B-1513</strain>
    </source>
</reference>
<dbReference type="PANTHER" id="PTHR18952:SF265">
    <property type="entry name" value="CARBONIC ANHYDRASE"/>
    <property type="match status" value="1"/>
</dbReference>
<dbReference type="SMART" id="SM01057">
    <property type="entry name" value="Carb_anhydrase"/>
    <property type="match status" value="1"/>
</dbReference>
<keyword evidence="5" id="KW-0456">Lyase</keyword>
<dbReference type="PROSITE" id="PS51144">
    <property type="entry name" value="ALPHA_CA_2"/>
    <property type="match status" value="1"/>
</dbReference>
<dbReference type="EC" id="4.2.1.1" evidence="2"/>
<evidence type="ECO:0000256" key="6">
    <source>
        <dbReference type="ARBA" id="ARBA00048348"/>
    </source>
</evidence>
<dbReference type="InterPro" id="IPR023561">
    <property type="entry name" value="Carbonic_anhydrase_a-class"/>
</dbReference>
<evidence type="ECO:0000256" key="4">
    <source>
        <dbReference type="ARBA" id="ARBA00022833"/>
    </source>
</evidence>
<dbReference type="Pfam" id="PF00194">
    <property type="entry name" value="Carb_anhydrase"/>
    <property type="match status" value="1"/>
</dbReference>